<keyword evidence="4 7" id="KW-1133">Transmembrane helix</keyword>
<dbReference type="PANTHER" id="PTHR22883">
    <property type="entry name" value="ZINC FINGER DHHC DOMAIN CONTAINING PROTEIN"/>
    <property type="match status" value="1"/>
</dbReference>
<dbReference type="PANTHER" id="PTHR22883:SF203">
    <property type="entry name" value="PALMITOYLTRANSFERASE"/>
    <property type="match status" value="1"/>
</dbReference>
<feature type="transmembrane region" description="Helical" evidence="7">
    <location>
        <begin position="23"/>
        <end position="45"/>
    </location>
</feature>
<evidence type="ECO:0000259" key="8">
    <source>
        <dbReference type="Pfam" id="PF01529"/>
    </source>
</evidence>
<comment type="catalytic activity">
    <reaction evidence="7">
        <text>L-cysteinyl-[protein] + hexadecanoyl-CoA = S-hexadecanoyl-L-cysteinyl-[protein] + CoA</text>
        <dbReference type="Rhea" id="RHEA:36683"/>
        <dbReference type="Rhea" id="RHEA-COMP:10131"/>
        <dbReference type="Rhea" id="RHEA-COMP:11032"/>
        <dbReference type="ChEBI" id="CHEBI:29950"/>
        <dbReference type="ChEBI" id="CHEBI:57287"/>
        <dbReference type="ChEBI" id="CHEBI:57379"/>
        <dbReference type="ChEBI" id="CHEBI:74151"/>
        <dbReference type="EC" id="2.3.1.225"/>
    </reaction>
</comment>
<dbReference type="GO" id="GO:0019706">
    <property type="term" value="F:protein-cysteine S-palmitoyltransferase activity"/>
    <property type="evidence" value="ECO:0007669"/>
    <property type="project" value="UniProtKB-EC"/>
</dbReference>
<keyword evidence="2 7" id="KW-0808">Transferase</keyword>
<evidence type="ECO:0000256" key="6">
    <source>
        <dbReference type="ARBA" id="ARBA00023315"/>
    </source>
</evidence>
<evidence type="ECO:0000256" key="1">
    <source>
        <dbReference type="ARBA" id="ARBA00004141"/>
    </source>
</evidence>
<evidence type="ECO:0000256" key="3">
    <source>
        <dbReference type="ARBA" id="ARBA00022692"/>
    </source>
</evidence>
<dbReference type="EC" id="2.3.1.225" evidence="7"/>
<evidence type="ECO:0000256" key="2">
    <source>
        <dbReference type="ARBA" id="ARBA00022679"/>
    </source>
</evidence>
<feature type="domain" description="Palmitoyltransferase DHHC" evidence="8">
    <location>
        <begin position="97"/>
        <end position="210"/>
    </location>
</feature>
<name>A0A1V9ZPX9_9STRA</name>
<sequence>MHGERKSCRRHHGFERPWCTKQILVVLNFLISFICAVLCICTIGFHDEMTLSWTIGILCVIVGLMILFSIVLALYVYVSMADTFPEANLIPGAKELRCLKCDLIVNKRIKHCHICQKCTEGFDHHCLYLNTCIGKKNIVPFRWLIGMSILYLLAQETLAFITVLSTRSSTIRSIIIAFLIPPCIGLLGLIVLGSFQYYIYRSGMTTYEFAVHLARQKQKPKEYIEISIAQNIKLITRDEPIQ</sequence>
<comment type="subcellular location">
    <subcellularLocation>
        <location evidence="1">Membrane</location>
        <topology evidence="1">Multi-pass membrane protein</topology>
    </subcellularLocation>
</comment>
<dbReference type="InterPro" id="IPR001594">
    <property type="entry name" value="Palmitoyltrfase_DHHC"/>
</dbReference>
<dbReference type="AlphaFoldDB" id="A0A1V9ZPX9"/>
<reference evidence="9 10" key="1">
    <citation type="journal article" date="2014" name="Genome Biol. Evol.">
        <title>The secreted proteins of Achlya hypogyna and Thraustotheca clavata identify the ancestral oomycete secretome and reveal gene acquisitions by horizontal gene transfer.</title>
        <authorList>
            <person name="Misner I."/>
            <person name="Blouin N."/>
            <person name="Leonard G."/>
            <person name="Richards T.A."/>
            <person name="Lane C.E."/>
        </authorList>
    </citation>
    <scope>NUCLEOTIDE SEQUENCE [LARGE SCALE GENOMIC DNA]</scope>
    <source>
        <strain evidence="9 10">ATCC 34112</strain>
    </source>
</reference>
<feature type="transmembrane region" description="Helical" evidence="7">
    <location>
        <begin position="143"/>
        <end position="165"/>
    </location>
</feature>
<feature type="transmembrane region" description="Helical" evidence="7">
    <location>
        <begin position="171"/>
        <end position="195"/>
    </location>
</feature>
<organism evidence="9 10">
    <name type="scientific">Thraustotheca clavata</name>
    <dbReference type="NCBI Taxonomy" id="74557"/>
    <lineage>
        <taxon>Eukaryota</taxon>
        <taxon>Sar</taxon>
        <taxon>Stramenopiles</taxon>
        <taxon>Oomycota</taxon>
        <taxon>Saprolegniomycetes</taxon>
        <taxon>Saprolegniales</taxon>
        <taxon>Achlyaceae</taxon>
        <taxon>Thraustotheca</taxon>
    </lineage>
</organism>
<dbReference type="Proteomes" id="UP000243217">
    <property type="component" value="Unassembled WGS sequence"/>
</dbReference>
<comment type="caution">
    <text evidence="9">The sequence shown here is derived from an EMBL/GenBank/DDBJ whole genome shotgun (WGS) entry which is preliminary data.</text>
</comment>
<dbReference type="EMBL" id="JNBS01001762">
    <property type="protein sequence ID" value="OQS00053.1"/>
    <property type="molecule type" value="Genomic_DNA"/>
</dbReference>
<keyword evidence="6 7" id="KW-0012">Acyltransferase</keyword>
<evidence type="ECO:0000256" key="4">
    <source>
        <dbReference type="ARBA" id="ARBA00022989"/>
    </source>
</evidence>
<dbReference type="STRING" id="74557.A0A1V9ZPX9"/>
<keyword evidence="10" id="KW-1185">Reference proteome</keyword>
<dbReference type="InterPro" id="IPR039859">
    <property type="entry name" value="PFA4/ZDH16/20/ERF2-like"/>
</dbReference>
<evidence type="ECO:0000256" key="7">
    <source>
        <dbReference type="RuleBase" id="RU079119"/>
    </source>
</evidence>
<feature type="transmembrane region" description="Helical" evidence="7">
    <location>
        <begin position="51"/>
        <end position="78"/>
    </location>
</feature>
<comment type="similarity">
    <text evidence="7">Belongs to the DHHC palmitoyltransferase family.</text>
</comment>
<evidence type="ECO:0000256" key="5">
    <source>
        <dbReference type="ARBA" id="ARBA00023136"/>
    </source>
</evidence>
<evidence type="ECO:0000313" key="9">
    <source>
        <dbReference type="EMBL" id="OQS00053.1"/>
    </source>
</evidence>
<dbReference type="Pfam" id="PF01529">
    <property type="entry name" value="DHHC"/>
    <property type="match status" value="1"/>
</dbReference>
<comment type="domain">
    <text evidence="7">The DHHC domain is required for palmitoyltransferase activity.</text>
</comment>
<evidence type="ECO:0000313" key="10">
    <source>
        <dbReference type="Proteomes" id="UP000243217"/>
    </source>
</evidence>
<dbReference type="GO" id="GO:0005783">
    <property type="term" value="C:endoplasmic reticulum"/>
    <property type="evidence" value="ECO:0007669"/>
    <property type="project" value="TreeGrafter"/>
</dbReference>
<protein>
    <recommendedName>
        <fullName evidence="7">Palmitoyltransferase</fullName>
        <ecNumber evidence="7">2.3.1.225</ecNumber>
    </recommendedName>
</protein>
<dbReference type="GO" id="GO:0006612">
    <property type="term" value="P:protein targeting to membrane"/>
    <property type="evidence" value="ECO:0007669"/>
    <property type="project" value="TreeGrafter"/>
</dbReference>
<dbReference type="GO" id="GO:0016020">
    <property type="term" value="C:membrane"/>
    <property type="evidence" value="ECO:0007669"/>
    <property type="project" value="UniProtKB-SubCell"/>
</dbReference>
<dbReference type="OrthoDB" id="9909019at2759"/>
<dbReference type="PROSITE" id="PS50216">
    <property type="entry name" value="DHHC"/>
    <property type="match status" value="1"/>
</dbReference>
<proteinExistence type="inferred from homology"/>
<keyword evidence="5 7" id="KW-0472">Membrane</keyword>
<accession>A0A1V9ZPX9</accession>
<dbReference type="GO" id="GO:0005794">
    <property type="term" value="C:Golgi apparatus"/>
    <property type="evidence" value="ECO:0007669"/>
    <property type="project" value="TreeGrafter"/>
</dbReference>
<keyword evidence="3 7" id="KW-0812">Transmembrane</keyword>
<gene>
    <name evidence="9" type="ORF">THRCLA_06274</name>
</gene>